<dbReference type="Gene3D" id="3.10.100.10">
    <property type="entry name" value="Mannose-Binding Protein A, subunit A"/>
    <property type="match status" value="1"/>
</dbReference>
<dbReference type="SUPFAM" id="SSF56436">
    <property type="entry name" value="C-type lectin-like"/>
    <property type="match status" value="1"/>
</dbReference>
<dbReference type="CDD" id="cd00037">
    <property type="entry name" value="CLECT"/>
    <property type="match status" value="1"/>
</dbReference>
<dbReference type="PANTHER" id="PTHR31024">
    <property type="entry name" value="C-TYPE LECTIN"/>
    <property type="match status" value="1"/>
</dbReference>
<dbReference type="PROSITE" id="PS50041">
    <property type="entry name" value="C_TYPE_LECTIN_2"/>
    <property type="match status" value="1"/>
</dbReference>
<dbReference type="SMART" id="SM00034">
    <property type="entry name" value="CLECT"/>
    <property type="match status" value="1"/>
</dbReference>
<dbReference type="GO" id="GO:0045087">
    <property type="term" value="P:innate immune response"/>
    <property type="evidence" value="ECO:0007669"/>
    <property type="project" value="TreeGrafter"/>
</dbReference>
<evidence type="ECO:0000313" key="3">
    <source>
        <dbReference type="Proteomes" id="UP000038045"/>
    </source>
</evidence>
<dbReference type="AlphaFoldDB" id="A0A0N4ZZA1"/>
<dbReference type="Pfam" id="PF00092">
    <property type="entry name" value="VWA"/>
    <property type="match status" value="2"/>
</dbReference>
<feature type="domain" description="C-type lectin" evidence="1">
    <location>
        <begin position="407"/>
        <end position="511"/>
    </location>
</feature>
<dbReference type="WBParaSite" id="PTRK_0001411400.1">
    <property type="protein sequence ID" value="PTRK_0001411400.1"/>
    <property type="gene ID" value="PTRK_0001411400"/>
</dbReference>
<dbReference type="PANTHER" id="PTHR31024:SF12">
    <property type="entry name" value="VWFA DOMAIN-CONTAINING PROTEIN"/>
    <property type="match status" value="1"/>
</dbReference>
<dbReference type="SUPFAM" id="SSF53300">
    <property type="entry name" value="vWA-like"/>
    <property type="match status" value="2"/>
</dbReference>
<dbReference type="Proteomes" id="UP000038045">
    <property type="component" value="Unplaced"/>
</dbReference>
<dbReference type="PROSITE" id="PS50234">
    <property type="entry name" value="VWFA"/>
    <property type="match status" value="2"/>
</dbReference>
<feature type="domain" description="VWFA" evidence="2">
    <location>
        <begin position="1"/>
        <end position="185"/>
    </location>
</feature>
<evidence type="ECO:0000259" key="2">
    <source>
        <dbReference type="PROSITE" id="PS50234"/>
    </source>
</evidence>
<sequence>MDSSTDVGKIRFSGIKASLTSLLKDNLLIVKNSTSGAKLGIVHYGSTVSKTYYINDFNSVEDATDVIINLDYLGGDSTELVNVFRDVKNIVQHETFRKNIPTWVIHFTLEPSLDCNYNNFAEACDITDQLKAKGIIITIVNLISDETIPNPTNAMGSPSYSLPADLHLVENLNKLMGNISIESAITDYSIRECNRNISSIWLDFIFVIDTSINMEKQGVLSSFGSMISFLSTGFSYNVLDDFYSRVAIITAGTDTTIMTMLSENKDLKDIISLLHSIKYTNSETLDTNKALESVEDIIKSDKVGREDVPTVVVFLSANDNYDCKSSTPPEFCSLASRIKDRYNTYIVNIDVAEPINPNFLSHSIASPGMDIVNNNNLISKLVEISLTVNCYCPRGFAQFIGPNNETRTGECVFWQTIPAGYRSAQYACSTLKGTLVDTTTKYKFLWLKTYSENMPFWIGLNNLNGAKKFAWDNGKSLVDDLILQNMNVTSEEYLYCTLRHGDGSWEATECSFIVPSHPYFCQINACDTRTNCLN</sequence>
<accession>A0A0N4ZZA1</accession>
<dbReference type="InterPro" id="IPR036465">
    <property type="entry name" value="vWFA_dom_sf"/>
</dbReference>
<dbReference type="InterPro" id="IPR016186">
    <property type="entry name" value="C-type_lectin-like/link_sf"/>
</dbReference>
<protein>
    <submittedName>
        <fullName evidence="4">C-type lectin domain-containing protein</fullName>
    </submittedName>
</protein>
<organism evidence="3 4">
    <name type="scientific">Parastrongyloides trichosuri</name>
    <name type="common">Possum-specific nematode worm</name>
    <dbReference type="NCBI Taxonomy" id="131310"/>
    <lineage>
        <taxon>Eukaryota</taxon>
        <taxon>Metazoa</taxon>
        <taxon>Ecdysozoa</taxon>
        <taxon>Nematoda</taxon>
        <taxon>Chromadorea</taxon>
        <taxon>Rhabditida</taxon>
        <taxon>Tylenchina</taxon>
        <taxon>Panagrolaimomorpha</taxon>
        <taxon>Strongyloidoidea</taxon>
        <taxon>Strongyloididae</taxon>
        <taxon>Parastrongyloides</taxon>
    </lineage>
</organism>
<evidence type="ECO:0000313" key="4">
    <source>
        <dbReference type="WBParaSite" id="PTRK_0001411400.1"/>
    </source>
</evidence>
<keyword evidence="3" id="KW-1185">Reference proteome</keyword>
<reference evidence="4" key="1">
    <citation type="submission" date="2017-02" db="UniProtKB">
        <authorList>
            <consortium name="WormBaseParasite"/>
        </authorList>
    </citation>
    <scope>IDENTIFICATION</scope>
</reference>
<dbReference type="Pfam" id="PF00059">
    <property type="entry name" value="Lectin_C"/>
    <property type="match status" value="1"/>
</dbReference>
<dbReference type="InterPro" id="IPR001304">
    <property type="entry name" value="C-type_lectin-like"/>
</dbReference>
<name>A0A0N4ZZA1_PARTI</name>
<evidence type="ECO:0000259" key="1">
    <source>
        <dbReference type="PROSITE" id="PS50041"/>
    </source>
</evidence>
<dbReference type="InterPro" id="IPR002035">
    <property type="entry name" value="VWF_A"/>
</dbReference>
<proteinExistence type="predicted"/>
<feature type="domain" description="VWFA" evidence="2">
    <location>
        <begin position="203"/>
        <end position="388"/>
    </location>
</feature>
<dbReference type="InterPro" id="IPR016187">
    <property type="entry name" value="CTDL_fold"/>
</dbReference>
<dbReference type="Gene3D" id="3.40.50.410">
    <property type="entry name" value="von Willebrand factor, type A domain"/>
    <property type="match status" value="2"/>
</dbReference>
<dbReference type="SMART" id="SM00327">
    <property type="entry name" value="VWA"/>
    <property type="match status" value="2"/>
</dbReference>